<dbReference type="SUPFAM" id="SSF51735">
    <property type="entry name" value="NAD(P)-binding Rossmann-fold domains"/>
    <property type="match status" value="1"/>
</dbReference>
<dbReference type="AlphaFoldDB" id="A0A0F9MH42"/>
<dbReference type="Pfam" id="PF01658">
    <property type="entry name" value="Inos-1-P_synth"/>
    <property type="match status" value="1"/>
</dbReference>
<dbReference type="GO" id="GO:0004512">
    <property type="term" value="F:inositol-3-phosphate synthase activity"/>
    <property type="evidence" value="ECO:0007669"/>
    <property type="project" value="InterPro"/>
</dbReference>
<proteinExistence type="inferred from homology"/>
<accession>A0A0F9MH42</accession>
<dbReference type="InterPro" id="IPR013021">
    <property type="entry name" value="Myo-inos-1-P_Synthase_GAPDH"/>
</dbReference>
<evidence type="ECO:0000313" key="3">
    <source>
        <dbReference type="EMBL" id="KKM68422.1"/>
    </source>
</evidence>
<dbReference type="Gene3D" id="3.40.50.720">
    <property type="entry name" value="NAD(P)-binding Rossmann-like Domain"/>
    <property type="match status" value="1"/>
</dbReference>
<dbReference type="PANTHER" id="PTHR43125">
    <property type="entry name" value="INOSITOL-3-PHOSPHATE SYNTHASE"/>
    <property type="match status" value="1"/>
</dbReference>
<dbReference type="InterPro" id="IPR036291">
    <property type="entry name" value="NAD(P)-bd_dom_sf"/>
</dbReference>
<evidence type="ECO:0000256" key="1">
    <source>
        <dbReference type="ARBA" id="ARBA00010813"/>
    </source>
</evidence>
<dbReference type="EMBL" id="LAZR01010169">
    <property type="protein sequence ID" value="KKM68422.1"/>
    <property type="molecule type" value="Genomic_DNA"/>
</dbReference>
<sequence>MSKIKIAIAGLGNCACSLIQGLEYYKSKNQDNCVGLMHWNIGDYKPGDIEVVAAFDIDQRKVGKDVAEAIFQPPNCTKIFCREIPKTNVVVKMGRILDSIAEHMKNYDDDYTFVLSSQKESTKEEFVQELKKSKADMFINFLPVGSEKAAKFYAETALEAEVGFINCIPVFIASDPEWSIKFEKKGIPIIGDDIKSQIGSTIIHRVLTNLFKKRGVKLLRTYQLNTGGNTDFLNMLDRGRLISKKTSKTEAVQSQTAVRLSNENIHIGPSDWVPWQKDNKLSFIRMEGNIFGDIPMNLELRLSVEDSANSAGIVIDAIRCCKLALDRNEGGVLYHPSAYFTKHPPIQYTDDEAYRLTEEFINGNVDIAKHSIKKMVKSNEQDITKYSIKKMVKPNEQDIANK</sequence>
<evidence type="ECO:0000259" key="2">
    <source>
        <dbReference type="Pfam" id="PF01658"/>
    </source>
</evidence>
<gene>
    <name evidence="3" type="ORF">LCGC14_1461030</name>
</gene>
<protein>
    <recommendedName>
        <fullName evidence="2">Myo-inositol-1-phosphate synthase GAPDH-like domain-containing protein</fullName>
    </recommendedName>
</protein>
<name>A0A0F9MH42_9ZZZZ</name>
<dbReference type="PIRSF" id="PIRSF015578">
    <property type="entry name" value="Myoinos-ppht_syn"/>
    <property type="match status" value="1"/>
</dbReference>
<dbReference type="InterPro" id="IPR052199">
    <property type="entry name" value="MIPS"/>
</dbReference>
<organism evidence="3">
    <name type="scientific">marine sediment metagenome</name>
    <dbReference type="NCBI Taxonomy" id="412755"/>
    <lineage>
        <taxon>unclassified sequences</taxon>
        <taxon>metagenomes</taxon>
        <taxon>ecological metagenomes</taxon>
    </lineage>
</organism>
<dbReference type="Gene3D" id="3.30.360.10">
    <property type="entry name" value="Dihydrodipicolinate Reductase, domain 2"/>
    <property type="match status" value="1"/>
</dbReference>
<reference evidence="3" key="1">
    <citation type="journal article" date="2015" name="Nature">
        <title>Complex archaea that bridge the gap between prokaryotes and eukaryotes.</title>
        <authorList>
            <person name="Spang A."/>
            <person name="Saw J.H."/>
            <person name="Jorgensen S.L."/>
            <person name="Zaremba-Niedzwiedzka K."/>
            <person name="Martijn J."/>
            <person name="Lind A.E."/>
            <person name="van Eijk R."/>
            <person name="Schleper C."/>
            <person name="Guy L."/>
            <person name="Ettema T.J."/>
        </authorList>
    </citation>
    <scope>NUCLEOTIDE SEQUENCE</scope>
</reference>
<dbReference type="InterPro" id="IPR002587">
    <property type="entry name" value="Myo-inos-1-P_Synthase"/>
</dbReference>
<dbReference type="GO" id="GO:0006021">
    <property type="term" value="P:inositol biosynthetic process"/>
    <property type="evidence" value="ECO:0007669"/>
    <property type="project" value="InterPro"/>
</dbReference>
<feature type="domain" description="Myo-inositol-1-phosphate synthase GAPDH-like" evidence="2">
    <location>
        <begin position="199"/>
        <end position="307"/>
    </location>
</feature>
<comment type="caution">
    <text evidence="3">The sequence shown here is derived from an EMBL/GenBank/DDBJ whole genome shotgun (WGS) entry which is preliminary data.</text>
</comment>
<dbReference type="GO" id="GO:0008654">
    <property type="term" value="P:phospholipid biosynthetic process"/>
    <property type="evidence" value="ECO:0007669"/>
    <property type="project" value="InterPro"/>
</dbReference>
<dbReference type="SUPFAM" id="SSF55347">
    <property type="entry name" value="Glyceraldehyde-3-phosphate dehydrogenase-like, C-terminal domain"/>
    <property type="match status" value="1"/>
</dbReference>
<comment type="similarity">
    <text evidence="1">Belongs to the myo-inositol 1-phosphate synthase family.</text>
</comment>
<dbReference type="PANTHER" id="PTHR43125:SF1">
    <property type="entry name" value="INOSITOL-3-PHOSPHATE SYNTHASE"/>
    <property type="match status" value="1"/>
</dbReference>